<dbReference type="AlphaFoldDB" id="A0A1B6PEK8"/>
<dbReference type="Proteomes" id="UP000000768">
    <property type="component" value="Chromosome 8"/>
</dbReference>
<organism evidence="2 3">
    <name type="scientific">Sorghum bicolor</name>
    <name type="common">Sorghum</name>
    <name type="synonym">Sorghum vulgare</name>
    <dbReference type="NCBI Taxonomy" id="4558"/>
    <lineage>
        <taxon>Eukaryota</taxon>
        <taxon>Viridiplantae</taxon>
        <taxon>Streptophyta</taxon>
        <taxon>Embryophyta</taxon>
        <taxon>Tracheophyta</taxon>
        <taxon>Spermatophyta</taxon>
        <taxon>Magnoliopsida</taxon>
        <taxon>Liliopsida</taxon>
        <taxon>Poales</taxon>
        <taxon>Poaceae</taxon>
        <taxon>PACMAD clade</taxon>
        <taxon>Panicoideae</taxon>
        <taxon>Andropogonodae</taxon>
        <taxon>Andropogoneae</taxon>
        <taxon>Sorghinae</taxon>
        <taxon>Sorghum</taxon>
    </lineage>
</organism>
<dbReference type="PROSITE" id="PS50181">
    <property type="entry name" value="FBOX"/>
    <property type="match status" value="1"/>
</dbReference>
<dbReference type="Gramene" id="KXG24057">
    <property type="protein sequence ID" value="KXG24057"/>
    <property type="gene ID" value="SORBI_3008G178400"/>
</dbReference>
<gene>
    <name evidence="2" type="ORF">SORBI_3008G178400</name>
</gene>
<dbReference type="EMBL" id="CM000767">
    <property type="protein sequence ID" value="KXG24057.1"/>
    <property type="molecule type" value="Genomic_DNA"/>
</dbReference>
<sequence>MELPADVVEEILLRLPPADPASLVRAALVCKPWCRIVCARSFRRRFMEFHRTAPLLGFLCNPLFAWFVPTSSFRPRHTGCEEEVRDCVVLDARHGLVVLHFVLGDDEVDALVIWDPTTGERWEIPVLDDCERDEWYATVLREPTADGTAFVVVRFVTKYYSYSQVQRWSLRVYSSAAACWSEPTLVPKCSVDLVPTALVGNTLYFSIDNGSRVLGFDLATSETSVVHLPPASNCAIALMEMEGGGLGFARVDMAARLLLWSMEVNPNGGVGWTRTRVIELQKLLPVDAGSIIWLPWLCAWC</sequence>
<reference evidence="3" key="2">
    <citation type="journal article" date="2018" name="Plant J.">
        <title>The Sorghum bicolor reference genome: improved assembly, gene annotations, a transcriptome atlas, and signatures of genome organization.</title>
        <authorList>
            <person name="McCormick R.F."/>
            <person name="Truong S.K."/>
            <person name="Sreedasyam A."/>
            <person name="Jenkins J."/>
            <person name="Shu S."/>
            <person name="Sims D."/>
            <person name="Kennedy M."/>
            <person name="Amirebrahimi M."/>
            <person name="Weers B.D."/>
            <person name="McKinley B."/>
            <person name="Mattison A."/>
            <person name="Morishige D.T."/>
            <person name="Grimwood J."/>
            <person name="Schmutz J."/>
            <person name="Mullet J.E."/>
        </authorList>
    </citation>
    <scope>NUCLEOTIDE SEQUENCE [LARGE SCALE GENOMIC DNA]</scope>
    <source>
        <strain evidence="3">cv. BTx623</strain>
    </source>
</reference>
<dbReference type="Gene3D" id="1.20.1280.50">
    <property type="match status" value="1"/>
</dbReference>
<evidence type="ECO:0000313" key="3">
    <source>
        <dbReference type="Proteomes" id="UP000000768"/>
    </source>
</evidence>
<dbReference type="OMA" id="TIQKYHV"/>
<keyword evidence="3" id="KW-1185">Reference proteome</keyword>
<evidence type="ECO:0000259" key="1">
    <source>
        <dbReference type="PROSITE" id="PS50181"/>
    </source>
</evidence>
<proteinExistence type="predicted"/>
<dbReference type="SUPFAM" id="SSF81383">
    <property type="entry name" value="F-box domain"/>
    <property type="match status" value="1"/>
</dbReference>
<dbReference type="InterPro" id="IPR001810">
    <property type="entry name" value="F-box_dom"/>
</dbReference>
<dbReference type="InParanoid" id="A0A1B6PEK8"/>
<name>A0A1B6PEK8_SORBI</name>
<dbReference type="PANTHER" id="PTHR32133">
    <property type="entry name" value="OS07G0120400 PROTEIN"/>
    <property type="match status" value="1"/>
</dbReference>
<dbReference type="Pfam" id="PF00646">
    <property type="entry name" value="F-box"/>
    <property type="match status" value="1"/>
</dbReference>
<dbReference type="SMART" id="SM00256">
    <property type="entry name" value="FBOX"/>
    <property type="match status" value="1"/>
</dbReference>
<dbReference type="PANTHER" id="PTHR32133:SF386">
    <property type="entry name" value="F-BOX DOMAIN-CONTAINING PROTEIN"/>
    <property type="match status" value="1"/>
</dbReference>
<feature type="domain" description="F-box" evidence="1">
    <location>
        <begin position="1"/>
        <end position="46"/>
    </location>
</feature>
<reference evidence="2 3" key="1">
    <citation type="journal article" date="2009" name="Nature">
        <title>The Sorghum bicolor genome and the diversification of grasses.</title>
        <authorList>
            <person name="Paterson A.H."/>
            <person name="Bowers J.E."/>
            <person name="Bruggmann R."/>
            <person name="Dubchak I."/>
            <person name="Grimwood J."/>
            <person name="Gundlach H."/>
            <person name="Haberer G."/>
            <person name="Hellsten U."/>
            <person name="Mitros T."/>
            <person name="Poliakov A."/>
            <person name="Schmutz J."/>
            <person name="Spannagl M."/>
            <person name="Tang H."/>
            <person name="Wang X."/>
            <person name="Wicker T."/>
            <person name="Bharti A.K."/>
            <person name="Chapman J."/>
            <person name="Feltus F.A."/>
            <person name="Gowik U."/>
            <person name="Grigoriev I.V."/>
            <person name="Lyons E."/>
            <person name="Maher C.A."/>
            <person name="Martis M."/>
            <person name="Narechania A."/>
            <person name="Otillar R.P."/>
            <person name="Penning B.W."/>
            <person name="Salamov A.A."/>
            <person name="Wang Y."/>
            <person name="Zhang L."/>
            <person name="Carpita N.C."/>
            <person name="Freeling M."/>
            <person name="Gingle A.R."/>
            <person name="Hash C.T."/>
            <person name="Keller B."/>
            <person name="Klein P."/>
            <person name="Kresovich S."/>
            <person name="McCann M.C."/>
            <person name="Ming R."/>
            <person name="Peterson D.G."/>
            <person name="Mehboob-ur-Rahman"/>
            <person name="Ware D."/>
            <person name="Westhoff P."/>
            <person name="Mayer K.F."/>
            <person name="Messing J."/>
            <person name="Rokhsar D.S."/>
        </authorList>
    </citation>
    <scope>NUCLEOTIDE SEQUENCE [LARGE SCALE GENOMIC DNA]</scope>
    <source>
        <strain evidence="3">cv. BTx623</strain>
    </source>
</reference>
<accession>A0A1B6PEK8</accession>
<protein>
    <recommendedName>
        <fullName evidence="1">F-box domain-containing protein</fullName>
    </recommendedName>
</protein>
<dbReference type="InterPro" id="IPR036047">
    <property type="entry name" value="F-box-like_dom_sf"/>
</dbReference>
<evidence type="ECO:0000313" key="2">
    <source>
        <dbReference type="EMBL" id="KXG24057.1"/>
    </source>
</evidence>